<keyword evidence="2" id="KW-1185">Reference proteome</keyword>
<evidence type="ECO:0008006" key="3">
    <source>
        <dbReference type="Google" id="ProtNLM"/>
    </source>
</evidence>
<proteinExistence type="predicted"/>
<organism evidence="1 2">
    <name type="scientific">Crucibulum laeve</name>
    <dbReference type="NCBI Taxonomy" id="68775"/>
    <lineage>
        <taxon>Eukaryota</taxon>
        <taxon>Fungi</taxon>
        <taxon>Dikarya</taxon>
        <taxon>Basidiomycota</taxon>
        <taxon>Agaricomycotina</taxon>
        <taxon>Agaricomycetes</taxon>
        <taxon>Agaricomycetidae</taxon>
        <taxon>Agaricales</taxon>
        <taxon>Agaricineae</taxon>
        <taxon>Nidulariaceae</taxon>
        <taxon>Crucibulum</taxon>
    </lineage>
</organism>
<gene>
    <name evidence="1" type="ORF">BDQ12DRAFT_613972</name>
</gene>
<reference evidence="1 2" key="1">
    <citation type="journal article" date="2019" name="Nat. Ecol. Evol.">
        <title>Megaphylogeny resolves global patterns of mushroom evolution.</title>
        <authorList>
            <person name="Varga T."/>
            <person name="Krizsan K."/>
            <person name="Foldi C."/>
            <person name="Dima B."/>
            <person name="Sanchez-Garcia M."/>
            <person name="Sanchez-Ramirez S."/>
            <person name="Szollosi G.J."/>
            <person name="Szarkandi J.G."/>
            <person name="Papp V."/>
            <person name="Albert L."/>
            <person name="Andreopoulos W."/>
            <person name="Angelini C."/>
            <person name="Antonin V."/>
            <person name="Barry K.W."/>
            <person name="Bougher N.L."/>
            <person name="Buchanan P."/>
            <person name="Buyck B."/>
            <person name="Bense V."/>
            <person name="Catcheside P."/>
            <person name="Chovatia M."/>
            <person name="Cooper J."/>
            <person name="Damon W."/>
            <person name="Desjardin D."/>
            <person name="Finy P."/>
            <person name="Geml J."/>
            <person name="Haridas S."/>
            <person name="Hughes K."/>
            <person name="Justo A."/>
            <person name="Karasinski D."/>
            <person name="Kautmanova I."/>
            <person name="Kiss B."/>
            <person name="Kocsube S."/>
            <person name="Kotiranta H."/>
            <person name="LaButti K.M."/>
            <person name="Lechner B.E."/>
            <person name="Liimatainen K."/>
            <person name="Lipzen A."/>
            <person name="Lukacs Z."/>
            <person name="Mihaltcheva S."/>
            <person name="Morgado L.N."/>
            <person name="Niskanen T."/>
            <person name="Noordeloos M.E."/>
            <person name="Ohm R.A."/>
            <person name="Ortiz-Santana B."/>
            <person name="Ovrebo C."/>
            <person name="Racz N."/>
            <person name="Riley R."/>
            <person name="Savchenko A."/>
            <person name="Shiryaev A."/>
            <person name="Soop K."/>
            <person name="Spirin V."/>
            <person name="Szebenyi C."/>
            <person name="Tomsovsky M."/>
            <person name="Tulloss R.E."/>
            <person name="Uehling J."/>
            <person name="Grigoriev I.V."/>
            <person name="Vagvolgyi C."/>
            <person name="Papp T."/>
            <person name="Martin F.M."/>
            <person name="Miettinen O."/>
            <person name="Hibbett D.S."/>
            <person name="Nagy L.G."/>
        </authorList>
    </citation>
    <scope>NUCLEOTIDE SEQUENCE [LARGE SCALE GENOMIC DNA]</scope>
    <source>
        <strain evidence="1 2">CBS 166.37</strain>
    </source>
</reference>
<dbReference type="OrthoDB" id="3268424at2759"/>
<protein>
    <recommendedName>
        <fullName evidence="3">HAT C-terminal dimerisation domain-containing protein</fullName>
    </recommendedName>
</protein>
<accession>A0A5C3LZJ0</accession>
<dbReference type="AlphaFoldDB" id="A0A5C3LZJ0"/>
<evidence type="ECO:0000313" key="2">
    <source>
        <dbReference type="Proteomes" id="UP000308652"/>
    </source>
</evidence>
<evidence type="ECO:0000313" key="1">
    <source>
        <dbReference type="EMBL" id="TFK34201.1"/>
    </source>
</evidence>
<dbReference type="Proteomes" id="UP000308652">
    <property type="component" value="Unassembled WGS sequence"/>
</dbReference>
<dbReference type="EMBL" id="ML213635">
    <property type="protein sequence ID" value="TFK34201.1"/>
    <property type="molecule type" value="Genomic_DNA"/>
</dbReference>
<sequence length="68" mass="7286">MGSDFCSTPASSVDAECAFSSSHLQINHLQHNMNSQTFKAQMAVGSWAKSTLFQGFTVAKDIIEASMG</sequence>
<name>A0A5C3LZJ0_9AGAR</name>